<organism evidence="3 4">
    <name type="scientific">Aureobasidium melanogenum</name>
    <name type="common">Aureobasidium pullulans var. melanogenum</name>
    <dbReference type="NCBI Taxonomy" id="46634"/>
    <lineage>
        <taxon>Eukaryota</taxon>
        <taxon>Fungi</taxon>
        <taxon>Dikarya</taxon>
        <taxon>Ascomycota</taxon>
        <taxon>Pezizomycotina</taxon>
        <taxon>Dothideomycetes</taxon>
        <taxon>Dothideomycetidae</taxon>
        <taxon>Dothideales</taxon>
        <taxon>Saccotheciaceae</taxon>
        <taxon>Aureobasidium</taxon>
    </lineage>
</organism>
<dbReference type="AlphaFoldDB" id="A0A9P8KA44"/>
<sequence>MPGKTFIVEHLDPELEQWSALEYKCIARETAASGSSFYLTSVPHELQLPESLKNVSELNIEHRGIEEIYADKKDRVCLLDPAAKQELSPADGDNFDIFLFGGILGDDPPRDRTSELRKKGYQGRRLGPVQMTTDTAVRTTRIVVQDRIELENIKYVDHPEIKVDEHESTEMPFRYVLDKDDKPIFPDGMIDLIKKDSERGIDDLLVLALVHIEPAAPTPLAGANFTPRCARSELLDTRVMFANFELSTGGLVAADVKPKRTRTDLGCLPCRRKKKKCDLAKPVCLRCRKSIGSVVCEWPAHAASLASEDGGRYQPRLDLDARRGPMQTSIDPGSHSETVMVLRDKGRKGTHGTIAPNATGRVWETPSPQNSIENCITVDLPAGVKTVSPKLTSSQLIQITTAFDKAIISPDNGSLEQPASQLCLPLCLQNSSLMHAWLSCGTAFVTKAEPGGIQKALVHYQQAVKGLATALTETGLTAPEWKVAATLLLHTFESMSPRTDEPATMRVAHLSGAHNLVRTSMMGKAPSSMHQVLLLEAYSFRAVHNRLFQPFPSLPYDYIERLYETMCLPGSPRQDMTINWRKCPWVGMCASLFDMAFKLCWLRDRLPLQGKDLIDAISLSTRIMNWRAPVEAPEDLFDVDSGTADTFMMKNLLSAKAWYYGCLFLSHKLLNPSNGPFDPDLITISRQSHKVFQQMDLLNGASALLLWPIFLLGTGAVTPADQTAFSNAVVSCAPRSGPGTIQRTTQLLHWAWAPDSDLKAGFLGSDIILRTDILRQFFM</sequence>
<evidence type="ECO:0000256" key="1">
    <source>
        <dbReference type="ARBA" id="ARBA00023242"/>
    </source>
</evidence>
<reference evidence="3" key="1">
    <citation type="journal article" date="2021" name="J Fungi (Basel)">
        <title>Virulence traits and population genomics of the black yeast Aureobasidium melanogenum.</title>
        <authorList>
            <person name="Cernosa A."/>
            <person name="Sun X."/>
            <person name="Gostincar C."/>
            <person name="Fang C."/>
            <person name="Gunde-Cimerman N."/>
            <person name="Song Z."/>
        </authorList>
    </citation>
    <scope>NUCLEOTIDE SEQUENCE</scope>
    <source>
        <strain evidence="3">EXF-8016</strain>
    </source>
</reference>
<dbReference type="InterPro" id="IPR036864">
    <property type="entry name" value="Zn2-C6_fun-type_DNA-bd_sf"/>
</dbReference>
<dbReference type="GO" id="GO:0000981">
    <property type="term" value="F:DNA-binding transcription factor activity, RNA polymerase II-specific"/>
    <property type="evidence" value="ECO:0007669"/>
    <property type="project" value="InterPro"/>
</dbReference>
<feature type="non-terminal residue" evidence="3">
    <location>
        <position position="779"/>
    </location>
</feature>
<dbReference type="PANTHER" id="PTHR35517:SF1">
    <property type="entry name" value="PROTEIN ARGININE N-METHYLTRANSFERASE SFM1"/>
    <property type="match status" value="1"/>
</dbReference>
<dbReference type="SUPFAM" id="SSF57701">
    <property type="entry name" value="Zn2/Cys6 DNA-binding domain"/>
    <property type="match status" value="1"/>
</dbReference>
<dbReference type="InterPro" id="IPR021858">
    <property type="entry name" value="Fun_TF"/>
</dbReference>
<dbReference type="SMART" id="SM00066">
    <property type="entry name" value="GAL4"/>
    <property type="match status" value="1"/>
</dbReference>
<dbReference type="Gene3D" id="4.10.240.10">
    <property type="entry name" value="Zn(2)-C6 fungal-type DNA-binding domain"/>
    <property type="match status" value="1"/>
</dbReference>
<dbReference type="Pfam" id="PF04252">
    <property type="entry name" value="SFM1-like"/>
    <property type="match status" value="1"/>
</dbReference>
<dbReference type="Proteomes" id="UP000767238">
    <property type="component" value="Unassembled WGS sequence"/>
</dbReference>
<dbReference type="CDD" id="cd18090">
    <property type="entry name" value="Arginine_MT_Sfm1"/>
    <property type="match status" value="1"/>
</dbReference>
<dbReference type="CDD" id="cd00067">
    <property type="entry name" value="GAL4"/>
    <property type="match status" value="1"/>
</dbReference>
<dbReference type="PROSITE" id="PS50048">
    <property type="entry name" value="ZN2_CY6_FUNGAL_2"/>
    <property type="match status" value="1"/>
</dbReference>
<comment type="caution">
    <text evidence="3">The sequence shown here is derived from an EMBL/GenBank/DDBJ whole genome shotgun (WGS) entry which is preliminary data.</text>
</comment>
<feature type="domain" description="Zn(2)-C6 fungal-type" evidence="2">
    <location>
        <begin position="266"/>
        <end position="298"/>
    </location>
</feature>
<keyword evidence="1" id="KW-0539">Nucleus</keyword>
<evidence type="ECO:0000313" key="3">
    <source>
        <dbReference type="EMBL" id="KAH0236144.1"/>
    </source>
</evidence>
<dbReference type="PROSITE" id="PS00463">
    <property type="entry name" value="ZN2_CY6_FUNGAL_1"/>
    <property type="match status" value="1"/>
</dbReference>
<dbReference type="Pfam" id="PF00172">
    <property type="entry name" value="Zn_clus"/>
    <property type="match status" value="1"/>
</dbReference>
<reference evidence="3" key="2">
    <citation type="submission" date="2021-08" db="EMBL/GenBank/DDBJ databases">
        <authorList>
            <person name="Gostincar C."/>
            <person name="Sun X."/>
            <person name="Song Z."/>
            <person name="Gunde-Cimerman N."/>
        </authorList>
    </citation>
    <scope>NUCLEOTIDE SEQUENCE</scope>
    <source>
        <strain evidence="3">EXF-8016</strain>
    </source>
</reference>
<evidence type="ECO:0000313" key="4">
    <source>
        <dbReference type="Proteomes" id="UP000767238"/>
    </source>
</evidence>
<accession>A0A9P8KA44</accession>
<dbReference type="PANTHER" id="PTHR35517">
    <property type="entry name" value="PROTEIN ARGININE N-METHYLTRANSFERASE SFM1"/>
    <property type="match status" value="1"/>
</dbReference>
<dbReference type="EMBL" id="JAHFYH010000002">
    <property type="protein sequence ID" value="KAH0236144.1"/>
    <property type="molecule type" value="Genomic_DNA"/>
</dbReference>
<dbReference type="InterPro" id="IPR007364">
    <property type="entry name" value="SFM1-like"/>
</dbReference>
<name>A0A9P8KA44_AURME</name>
<dbReference type="Pfam" id="PF11951">
    <property type="entry name" value="Fungal_trans_2"/>
    <property type="match status" value="1"/>
</dbReference>
<evidence type="ECO:0000259" key="2">
    <source>
        <dbReference type="PROSITE" id="PS50048"/>
    </source>
</evidence>
<dbReference type="InterPro" id="IPR001138">
    <property type="entry name" value="Zn2Cys6_DnaBD"/>
</dbReference>
<dbReference type="GO" id="GO:0035241">
    <property type="term" value="F:protein-arginine omega-N monomethyltransferase activity"/>
    <property type="evidence" value="ECO:0007669"/>
    <property type="project" value="TreeGrafter"/>
</dbReference>
<gene>
    <name evidence="3" type="ORF">KCV03_g542</name>
</gene>
<dbReference type="GO" id="GO:0008270">
    <property type="term" value="F:zinc ion binding"/>
    <property type="evidence" value="ECO:0007669"/>
    <property type="project" value="InterPro"/>
</dbReference>
<protein>
    <submittedName>
        <fullName evidence="3">DUF431-domain-containing protein</fullName>
    </submittedName>
</protein>
<proteinExistence type="predicted"/>